<dbReference type="EC" id="5.2.1.8" evidence="2 5"/>
<feature type="region of interest" description="Disordered" evidence="6">
    <location>
        <begin position="1"/>
        <end position="42"/>
    </location>
</feature>
<dbReference type="OrthoDB" id="1902587at2759"/>
<protein>
    <recommendedName>
        <fullName evidence="2 5">peptidylprolyl isomerase</fullName>
        <ecNumber evidence="2 5">5.2.1.8</ecNumber>
    </recommendedName>
</protein>
<dbReference type="SUPFAM" id="SSF54534">
    <property type="entry name" value="FKBP-like"/>
    <property type="match status" value="1"/>
</dbReference>
<dbReference type="STRING" id="554055.A0A2P6V577"/>
<keyword evidence="4 5" id="KW-0413">Isomerase</keyword>
<dbReference type="InterPro" id="IPR050689">
    <property type="entry name" value="FKBP-type_PPIase"/>
</dbReference>
<feature type="compositionally biased region" description="Polar residues" evidence="6">
    <location>
        <begin position="1"/>
        <end position="13"/>
    </location>
</feature>
<dbReference type="Pfam" id="PF00254">
    <property type="entry name" value="FKBP_C"/>
    <property type="match status" value="1"/>
</dbReference>
<name>A0A2P6V577_9CHLO</name>
<evidence type="ECO:0000256" key="6">
    <source>
        <dbReference type="SAM" id="MobiDB-lite"/>
    </source>
</evidence>
<gene>
    <name evidence="8" type="ORF">C2E20_7193</name>
</gene>
<dbReference type="EMBL" id="LHPF02000028">
    <property type="protein sequence ID" value="PSC69246.1"/>
    <property type="molecule type" value="Genomic_DNA"/>
</dbReference>
<accession>A0A2P6V577</accession>
<dbReference type="Gene3D" id="3.10.50.40">
    <property type="match status" value="1"/>
</dbReference>
<keyword evidence="3 5" id="KW-0697">Rotamase</keyword>
<evidence type="ECO:0000259" key="7">
    <source>
        <dbReference type="PROSITE" id="PS50059"/>
    </source>
</evidence>
<feature type="compositionally biased region" description="Basic and acidic residues" evidence="6">
    <location>
        <begin position="33"/>
        <end position="42"/>
    </location>
</feature>
<evidence type="ECO:0000313" key="8">
    <source>
        <dbReference type="EMBL" id="PSC69246.1"/>
    </source>
</evidence>
<dbReference type="PROSITE" id="PS50059">
    <property type="entry name" value="FKBP_PPIASE"/>
    <property type="match status" value="1"/>
</dbReference>
<dbReference type="Proteomes" id="UP000239649">
    <property type="component" value="Unassembled WGS sequence"/>
</dbReference>
<evidence type="ECO:0000256" key="4">
    <source>
        <dbReference type="ARBA" id="ARBA00023235"/>
    </source>
</evidence>
<sequence>MSGLQKNVQTEGSGASPKQGDKVTVHYTGTFPDGRKFDSSRDRGQPFVFNIGMGQVIKGWDAGVMQMKVGERSTLICPPDFAYGARGAGGVIPPNATLHFDVELLKIN</sequence>
<dbReference type="GO" id="GO:0003755">
    <property type="term" value="F:peptidyl-prolyl cis-trans isomerase activity"/>
    <property type="evidence" value="ECO:0007669"/>
    <property type="project" value="UniProtKB-KW"/>
</dbReference>
<dbReference type="InterPro" id="IPR001179">
    <property type="entry name" value="PPIase_FKBP_dom"/>
</dbReference>
<evidence type="ECO:0000256" key="5">
    <source>
        <dbReference type="PROSITE-ProRule" id="PRU00277"/>
    </source>
</evidence>
<dbReference type="PANTHER" id="PTHR10516:SF443">
    <property type="entry name" value="FK506-BINDING PROTEIN 59-RELATED"/>
    <property type="match status" value="1"/>
</dbReference>
<proteinExistence type="predicted"/>
<evidence type="ECO:0000256" key="2">
    <source>
        <dbReference type="ARBA" id="ARBA00013194"/>
    </source>
</evidence>
<dbReference type="FunFam" id="3.10.50.40:FF:000025">
    <property type="entry name" value="Peptidylprolyl isomerase"/>
    <property type="match status" value="1"/>
</dbReference>
<feature type="domain" description="PPIase FKBP-type" evidence="7">
    <location>
        <begin position="20"/>
        <end position="108"/>
    </location>
</feature>
<dbReference type="InterPro" id="IPR046357">
    <property type="entry name" value="PPIase_dom_sf"/>
</dbReference>
<evidence type="ECO:0000256" key="3">
    <source>
        <dbReference type="ARBA" id="ARBA00023110"/>
    </source>
</evidence>
<keyword evidence="9" id="KW-1185">Reference proteome</keyword>
<reference evidence="8 9" key="1">
    <citation type="journal article" date="2018" name="Plant J.">
        <title>Genome sequences of Chlorella sorokiniana UTEX 1602 and Micractinium conductrix SAG 241.80: implications to maltose excretion by a green alga.</title>
        <authorList>
            <person name="Arriola M.B."/>
            <person name="Velmurugan N."/>
            <person name="Zhang Y."/>
            <person name="Plunkett M.H."/>
            <person name="Hondzo H."/>
            <person name="Barney B.M."/>
        </authorList>
    </citation>
    <scope>NUCLEOTIDE SEQUENCE [LARGE SCALE GENOMIC DNA]</scope>
    <source>
        <strain evidence="8 9">SAG 241.80</strain>
    </source>
</reference>
<dbReference type="PANTHER" id="PTHR10516">
    <property type="entry name" value="PEPTIDYL-PROLYL CIS-TRANS ISOMERASE"/>
    <property type="match status" value="1"/>
</dbReference>
<evidence type="ECO:0000256" key="1">
    <source>
        <dbReference type="ARBA" id="ARBA00000971"/>
    </source>
</evidence>
<organism evidence="8 9">
    <name type="scientific">Micractinium conductrix</name>
    <dbReference type="NCBI Taxonomy" id="554055"/>
    <lineage>
        <taxon>Eukaryota</taxon>
        <taxon>Viridiplantae</taxon>
        <taxon>Chlorophyta</taxon>
        <taxon>core chlorophytes</taxon>
        <taxon>Trebouxiophyceae</taxon>
        <taxon>Chlorellales</taxon>
        <taxon>Chlorellaceae</taxon>
        <taxon>Chlorella clade</taxon>
        <taxon>Micractinium</taxon>
    </lineage>
</organism>
<evidence type="ECO:0000313" key="9">
    <source>
        <dbReference type="Proteomes" id="UP000239649"/>
    </source>
</evidence>
<dbReference type="AlphaFoldDB" id="A0A2P6V577"/>
<comment type="catalytic activity">
    <reaction evidence="1 5">
        <text>[protein]-peptidylproline (omega=180) = [protein]-peptidylproline (omega=0)</text>
        <dbReference type="Rhea" id="RHEA:16237"/>
        <dbReference type="Rhea" id="RHEA-COMP:10747"/>
        <dbReference type="Rhea" id="RHEA-COMP:10748"/>
        <dbReference type="ChEBI" id="CHEBI:83833"/>
        <dbReference type="ChEBI" id="CHEBI:83834"/>
        <dbReference type="EC" id="5.2.1.8"/>
    </reaction>
</comment>
<comment type="caution">
    <text evidence="8">The sequence shown here is derived from an EMBL/GenBank/DDBJ whole genome shotgun (WGS) entry which is preliminary data.</text>
</comment>